<dbReference type="PANTHER" id="PTHR33164:SF101">
    <property type="entry name" value="TRANSCRIPTIONAL REPRESSOR MPRA"/>
    <property type="match status" value="1"/>
</dbReference>
<comment type="caution">
    <text evidence="2">The sequence shown here is derived from an EMBL/GenBank/DDBJ whole genome shotgun (WGS) entry which is preliminary data.</text>
</comment>
<evidence type="ECO:0000313" key="3">
    <source>
        <dbReference type="Proteomes" id="UP001172082"/>
    </source>
</evidence>
<evidence type="ECO:0000313" key="2">
    <source>
        <dbReference type="EMBL" id="MDN5203192.1"/>
    </source>
</evidence>
<dbReference type="PRINTS" id="PR00598">
    <property type="entry name" value="HTHMARR"/>
</dbReference>
<dbReference type="SUPFAM" id="SSF46785">
    <property type="entry name" value="Winged helix' DNA-binding domain"/>
    <property type="match status" value="1"/>
</dbReference>
<dbReference type="PANTHER" id="PTHR33164">
    <property type="entry name" value="TRANSCRIPTIONAL REGULATOR, MARR FAMILY"/>
    <property type="match status" value="1"/>
</dbReference>
<proteinExistence type="predicted"/>
<dbReference type="Gene3D" id="1.10.10.10">
    <property type="entry name" value="Winged helix-like DNA-binding domain superfamily/Winged helix DNA-binding domain"/>
    <property type="match status" value="1"/>
</dbReference>
<dbReference type="SMART" id="SM00347">
    <property type="entry name" value="HTH_MARR"/>
    <property type="match status" value="1"/>
</dbReference>
<keyword evidence="3" id="KW-1185">Reference proteome</keyword>
<organism evidence="2 3">
    <name type="scientific">Splendidivirga corallicola</name>
    <dbReference type="NCBI Taxonomy" id="3051826"/>
    <lineage>
        <taxon>Bacteria</taxon>
        <taxon>Pseudomonadati</taxon>
        <taxon>Bacteroidota</taxon>
        <taxon>Cytophagia</taxon>
        <taxon>Cytophagales</taxon>
        <taxon>Splendidivirgaceae</taxon>
        <taxon>Splendidivirga</taxon>
    </lineage>
</organism>
<gene>
    <name evidence="2" type="ORF">QQ008_17515</name>
</gene>
<dbReference type="RefSeq" id="WP_346753213.1">
    <property type="nucleotide sequence ID" value="NZ_JAUJEA010000006.1"/>
</dbReference>
<dbReference type="InterPro" id="IPR000835">
    <property type="entry name" value="HTH_MarR-typ"/>
</dbReference>
<name>A0ABT8KT75_9BACT</name>
<dbReference type="PROSITE" id="PS50995">
    <property type="entry name" value="HTH_MARR_2"/>
    <property type="match status" value="1"/>
</dbReference>
<accession>A0ABT8KT75</accession>
<dbReference type="Proteomes" id="UP001172082">
    <property type="component" value="Unassembled WGS sequence"/>
</dbReference>
<reference evidence="2" key="1">
    <citation type="submission" date="2023-06" db="EMBL/GenBank/DDBJ databases">
        <title>Genomic of Parafulvivirga corallium.</title>
        <authorList>
            <person name="Wang G."/>
        </authorList>
    </citation>
    <scope>NUCLEOTIDE SEQUENCE</scope>
    <source>
        <strain evidence="2">BMA10</strain>
    </source>
</reference>
<evidence type="ECO:0000259" key="1">
    <source>
        <dbReference type="PROSITE" id="PS50995"/>
    </source>
</evidence>
<dbReference type="EMBL" id="JAUJEA010000006">
    <property type="protein sequence ID" value="MDN5203192.1"/>
    <property type="molecule type" value="Genomic_DNA"/>
</dbReference>
<sequence>MSLEKDIVQSKFSSEEQKAFINIIYTHNFLINNLNSIFKSHKITRQQYNVLRILRGQHPKPASINLIKERMLDKMSDASRIVDRLKAKELVTSVPCKHDRRATDVNISKKGLQLLEQTDGDVEIATNLLRKLSRSELESLNTLLDKVRA</sequence>
<dbReference type="Pfam" id="PF12802">
    <property type="entry name" value="MarR_2"/>
    <property type="match status" value="1"/>
</dbReference>
<dbReference type="InterPro" id="IPR036390">
    <property type="entry name" value="WH_DNA-bd_sf"/>
</dbReference>
<feature type="domain" description="HTH marR-type" evidence="1">
    <location>
        <begin position="1"/>
        <end position="149"/>
    </location>
</feature>
<dbReference type="InterPro" id="IPR036388">
    <property type="entry name" value="WH-like_DNA-bd_sf"/>
</dbReference>
<protein>
    <submittedName>
        <fullName evidence="2">MarR family transcriptional regulator</fullName>
    </submittedName>
</protein>
<dbReference type="InterPro" id="IPR039422">
    <property type="entry name" value="MarR/SlyA-like"/>
</dbReference>